<organism evidence="2 3">
    <name type="scientific">Parenemella sanctibonifatiensis</name>
    <dbReference type="NCBI Taxonomy" id="2016505"/>
    <lineage>
        <taxon>Bacteria</taxon>
        <taxon>Bacillati</taxon>
        <taxon>Actinomycetota</taxon>
        <taxon>Actinomycetes</taxon>
        <taxon>Propionibacteriales</taxon>
        <taxon>Propionibacteriaceae</taxon>
        <taxon>Parenemella</taxon>
    </lineage>
</organism>
<feature type="transmembrane region" description="Helical" evidence="1">
    <location>
        <begin position="250"/>
        <end position="276"/>
    </location>
</feature>
<keyword evidence="1" id="KW-1133">Transmembrane helix</keyword>
<evidence type="ECO:0000256" key="1">
    <source>
        <dbReference type="SAM" id="Phobius"/>
    </source>
</evidence>
<sequence>MSIRVWWGHVTAMVTGTVAVLGRLLPTLLIVALVGWIGHQVLLRASILVAAQTWLAILLLAAALVIQLGSIVVMLRIIGQHLGVERIIPWQAADESPPRVTDVIAQTLLPFLGIYAAFGAVTETANKVIGFTMVRDGRETAFLTGMNPTSLERILLVAGIIASVYVVRRGLDLAYGRTGWRPIGLAAAFAEAFFLLVILIGGSRLIFWASSRIHVLQVWAWIEYAWHGLVAAFAQLAIDLPAAVDAVARFVATVVWPMLVIAMAQPVLWLAVAALIHGSKVLSLAELWQRGQPLPPRPDLVLRAYLAGGPATKDADDQPAGRGRRALLELQELFFGDIDDKYLPTLQSLRLLLKAGIPFLGAYVLVYNVVRLAQLWLEFGIEKLIGGHRIEFWVTWDPLLDLAAVPLEIVRVTLLAVAFERCLTMFRERGVAATATSAAKPDPAPVGGES</sequence>
<dbReference type="Proteomes" id="UP000216533">
    <property type="component" value="Unassembled WGS sequence"/>
</dbReference>
<feature type="transmembrane region" description="Helical" evidence="1">
    <location>
        <begin position="351"/>
        <end position="370"/>
    </location>
</feature>
<feature type="transmembrane region" description="Helical" evidence="1">
    <location>
        <begin position="183"/>
        <end position="206"/>
    </location>
</feature>
<name>A0A255EGQ9_9ACTN</name>
<dbReference type="EMBL" id="NMVI01000003">
    <property type="protein sequence ID" value="OYN90729.1"/>
    <property type="molecule type" value="Genomic_DNA"/>
</dbReference>
<accession>A0A255EGQ9</accession>
<feature type="transmembrane region" description="Helical" evidence="1">
    <location>
        <begin position="54"/>
        <end position="78"/>
    </location>
</feature>
<keyword evidence="1" id="KW-0812">Transmembrane</keyword>
<protein>
    <submittedName>
        <fullName evidence="2">Uncharacterized protein</fullName>
    </submittedName>
</protein>
<reference evidence="2 3" key="1">
    <citation type="submission" date="2017-07" db="EMBL/GenBank/DDBJ databases">
        <title>Draft whole genome sequences of clinical Proprionibacteriaceae strains.</title>
        <authorList>
            <person name="Bernier A.-M."/>
            <person name="Bernard K."/>
            <person name="Domingo M.-C."/>
        </authorList>
    </citation>
    <scope>NUCLEOTIDE SEQUENCE [LARGE SCALE GENOMIC DNA]</scope>
    <source>
        <strain evidence="2 3">NML 160184</strain>
    </source>
</reference>
<keyword evidence="1" id="KW-0472">Membrane</keyword>
<proteinExistence type="predicted"/>
<comment type="caution">
    <text evidence="2">The sequence shown here is derived from an EMBL/GenBank/DDBJ whole genome shotgun (WGS) entry which is preliminary data.</text>
</comment>
<evidence type="ECO:0000313" key="2">
    <source>
        <dbReference type="EMBL" id="OYN90729.1"/>
    </source>
</evidence>
<feature type="transmembrane region" description="Helical" evidence="1">
    <location>
        <begin position="12"/>
        <end position="34"/>
    </location>
</feature>
<feature type="transmembrane region" description="Helical" evidence="1">
    <location>
        <begin position="154"/>
        <end position="171"/>
    </location>
</feature>
<gene>
    <name evidence="2" type="ORF">CGZ92_00860</name>
</gene>
<dbReference type="AlphaFoldDB" id="A0A255EGQ9"/>
<feature type="transmembrane region" description="Helical" evidence="1">
    <location>
        <begin position="218"/>
        <end position="238"/>
    </location>
</feature>
<evidence type="ECO:0000313" key="3">
    <source>
        <dbReference type="Proteomes" id="UP000216533"/>
    </source>
</evidence>